<gene>
    <name evidence="2" type="ORF">VN97_g12516</name>
</gene>
<comment type="caution">
    <text evidence="2">The sequence shown here is derived from an EMBL/GenBank/DDBJ whole genome shotgun (WGS) entry which is preliminary data.</text>
</comment>
<keyword evidence="1" id="KW-0812">Transmembrane</keyword>
<dbReference type="AlphaFoldDB" id="A0AAI9T5C6"/>
<proteinExistence type="predicted"/>
<reference evidence="2" key="2">
    <citation type="journal article" date="2016" name="Fungal Biol.">
        <title>Ochratoxin A production by Penicillium thymicola.</title>
        <authorList>
            <person name="Nguyen H.D.T."/>
            <person name="McMullin D.R."/>
            <person name="Ponomareva E."/>
            <person name="Riley R."/>
            <person name="Pomraning K.R."/>
            <person name="Baker S.E."/>
            <person name="Seifert K.A."/>
        </authorList>
    </citation>
    <scope>NUCLEOTIDE SEQUENCE</scope>
    <source>
        <strain evidence="2">DAOM 180753</strain>
    </source>
</reference>
<evidence type="ECO:0000256" key="1">
    <source>
        <dbReference type="SAM" id="Phobius"/>
    </source>
</evidence>
<name>A0AAI9T5C6_PENTH</name>
<organism evidence="2 3">
    <name type="scientific">Penicillium thymicola</name>
    <dbReference type="NCBI Taxonomy" id="293382"/>
    <lineage>
        <taxon>Eukaryota</taxon>
        <taxon>Fungi</taxon>
        <taxon>Dikarya</taxon>
        <taxon>Ascomycota</taxon>
        <taxon>Pezizomycotina</taxon>
        <taxon>Eurotiomycetes</taxon>
        <taxon>Eurotiomycetidae</taxon>
        <taxon>Eurotiales</taxon>
        <taxon>Aspergillaceae</taxon>
        <taxon>Penicillium</taxon>
    </lineage>
</organism>
<evidence type="ECO:0000313" key="2">
    <source>
        <dbReference type="EMBL" id="KAJ9480997.1"/>
    </source>
</evidence>
<reference evidence="2" key="1">
    <citation type="submission" date="2015-06" db="EMBL/GenBank/DDBJ databases">
        <authorList>
            <person name="Nguyen H."/>
        </authorList>
    </citation>
    <scope>NUCLEOTIDE SEQUENCE</scope>
    <source>
        <strain evidence="2">DAOM 180753</strain>
    </source>
</reference>
<accession>A0AAI9T5C6</accession>
<keyword evidence="3" id="KW-1185">Reference proteome</keyword>
<keyword evidence="1" id="KW-0472">Membrane</keyword>
<dbReference type="EMBL" id="LACB01000968">
    <property type="protein sequence ID" value="KAJ9480997.1"/>
    <property type="molecule type" value="Genomic_DNA"/>
</dbReference>
<dbReference type="Proteomes" id="UP001227192">
    <property type="component" value="Unassembled WGS sequence"/>
</dbReference>
<feature type="transmembrane region" description="Helical" evidence="1">
    <location>
        <begin position="21"/>
        <end position="39"/>
    </location>
</feature>
<keyword evidence="1" id="KW-1133">Transmembrane helix</keyword>
<sequence>MQANPLIRTDPNPKRQVNRPSLCLSSGGLSGSMVIISLGRGVSPNLFPRPIGMWIPIDNRGYLPRL</sequence>
<protein>
    <submittedName>
        <fullName evidence="2">Uncharacterized protein</fullName>
    </submittedName>
</protein>
<evidence type="ECO:0000313" key="3">
    <source>
        <dbReference type="Proteomes" id="UP001227192"/>
    </source>
</evidence>